<dbReference type="EMBL" id="BBMM01000003">
    <property type="protein sequence ID" value="GAK99711.1"/>
    <property type="molecule type" value="Genomic_DNA"/>
</dbReference>
<dbReference type="Proteomes" id="UP000029226">
    <property type="component" value="Unassembled WGS sequence"/>
</dbReference>
<name>A0A090QW76_NONUL</name>
<protein>
    <submittedName>
        <fullName evidence="1">Uncharacterized protein</fullName>
    </submittedName>
</protein>
<sequence length="294" mass="34524">MVSYLGLEIDVNRIITEVFIFKYYSETQGLTLKQTLKKSNNRKNIFCFDMLTPQPYYVKKHNKNHFTAQIQTTLMAGIKQENFVFTDKFFFTDIETYNSHNKINSDFNKKFDVLQDLKYASLFSKEKVSKVDTATFFTQPVFLNEEFELIEFLKQYCASRNIKLKLKLHPRSSKKDYNHFNIEYIDSNIDSITSISMSDLTLTRNSTIGLDSWKVNVPVLFFLSKSLTNDNISYIPDDYNGTFKELPSTQQLDDFMENIDTLFYDFNFLKVDQPAIDALSNKIEQLESDHEHQN</sequence>
<gene>
    <name evidence="1" type="ORF">JCM19314_896</name>
</gene>
<reference evidence="1 2" key="1">
    <citation type="journal article" date="2014" name="Genome Announc.">
        <title>Draft Genome Sequences of Marine Flavobacterium Nonlabens Strains NR17, NR24, NR27, NR32, NR33, and Ara13.</title>
        <authorList>
            <person name="Nakanishi M."/>
            <person name="Meirelles P."/>
            <person name="Suzuki R."/>
            <person name="Takatani N."/>
            <person name="Mino S."/>
            <person name="Suda W."/>
            <person name="Oshima K."/>
            <person name="Hattori M."/>
            <person name="Ohkuma M."/>
            <person name="Hosokawa M."/>
            <person name="Miyashita K."/>
            <person name="Thompson F.L."/>
            <person name="Niwa A."/>
            <person name="Sawabe T."/>
            <person name="Sawabe T."/>
        </authorList>
    </citation>
    <scope>NUCLEOTIDE SEQUENCE [LARGE SCALE GENOMIC DNA]</scope>
    <source>
        <strain evidence="2">JCM19314</strain>
    </source>
</reference>
<evidence type="ECO:0000313" key="2">
    <source>
        <dbReference type="Proteomes" id="UP000029226"/>
    </source>
</evidence>
<dbReference type="AlphaFoldDB" id="A0A090QW76"/>
<accession>A0A090QW76</accession>
<evidence type="ECO:0000313" key="1">
    <source>
        <dbReference type="EMBL" id="GAK99711.1"/>
    </source>
</evidence>
<proteinExistence type="predicted"/>
<organism evidence="1 2">
    <name type="scientific">Nonlabens ulvanivorans</name>
    <name type="common">Persicivirga ulvanivorans</name>
    <dbReference type="NCBI Taxonomy" id="906888"/>
    <lineage>
        <taxon>Bacteria</taxon>
        <taxon>Pseudomonadati</taxon>
        <taxon>Bacteroidota</taxon>
        <taxon>Flavobacteriia</taxon>
        <taxon>Flavobacteriales</taxon>
        <taxon>Flavobacteriaceae</taxon>
        <taxon>Nonlabens</taxon>
    </lineage>
</organism>
<comment type="caution">
    <text evidence="1">The sequence shown here is derived from an EMBL/GenBank/DDBJ whole genome shotgun (WGS) entry which is preliminary data.</text>
</comment>